<evidence type="ECO:0000256" key="1">
    <source>
        <dbReference type="ARBA" id="ARBA00001946"/>
    </source>
</evidence>
<name>A0A6J6IHQ0_9ZZZZ</name>
<dbReference type="Gene3D" id="3.30.310.50">
    <property type="entry name" value="Alpha-D-phosphohexomutase, C-terminal domain"/>
    <property type="match status" value="1"/>
</dbReference>
<comment type="cofactor">
    <cofactor evidence="1">
        <name>Mg(2+)</name>
        <dbReference type="ChEBI" id="CHEBI:18420"/>
    </cofactor>
</comment>
<evidence type="ECO:0000256" key="4">
    <source>
        <dbReference type="ARBA" id="ARBA00022723"/>
    </source>
</evidence>
<dbReference type="Pfam" id="PF02880">
    <property type="entry name" value="PGM_PMM_III"/>
    <property type="match status" value="1"/>
</dbReference>
<dbReference type="InterPro" id="IPR016055">
    <property type="entry name" value="A-D-PHexomutase_a/b/a-I/II/III"/>
</dbReference>
<evidence type="ECO:0000259" key="10">
    <source>
        <dbReference type="Pfam" id="PF02880"/>
    </source>
</evidence>
<dbReference type="InterPro" id="IPR016066">
    <property type="entry name" value="A-D-PHexomutase_CS"/>
</dbReference>
<gene>
    <name evidence="11" type="ORF">UFOPK2032_00084</name>
</gene>
<dbReference type="PANTHER" id="PTHR45745">
    <property type="entry name" value="PHOSPHOMANNOMUTASE 45A"/>
    <property type="match status" value="1"/>
</dbReference>
<dbReference type="GO" id="GO:0005975">
    <property type="term" value="P:carbohydrate metabolic process"/>
    <property type="evidence" value="ECO:0007669"/>
    <property type="project" value="InterPro"/>
</dbReference>
<dbReference type="InterPro" id="IPR005843">
    <property type="entry name" value="A-D-PHexomutase_C"/>
</dbReference>
<dbReference type="PROSITE" id="PS00710">
    <property type="entry name" value="PGM_PMM"/>
    <property type="match status" value="1"/>
</dbReference>
<dbReference type="PRINTS" id="PR00509">
    <property type="entry name" value="PGMPMM"/>
</dbReference>
<organism evidence="11">
    <name type="scientific">freshwater metagenome</name>
    <dbReference type="NCBI Taxonomy" id="449393"/>
    <lineage>
        <taxon>unclassified sequences</taxon>
        <taxon>metagenomes</taxon>
        <taxon>ecological metagenomes</taxon>
    </lineage>
</organism>
<sequence length="542" mass="58426">MSSLEQLVSKAKLWQSQDPDAETRAELDKLIASGNEPELVDRFNSRLGFGTAGLRGELGAGPNRMNRVLVAQAAVGIARYLKANFDDPSCVIGFDARKNSDIFAKDSAEILKGLGVRAYLYDSLVATPMVAFAVRELGCSAGIMVTASHNPPADNGYKVFDDTGSQIIPPSDSMIASEILQFAEHESVADLVRSSHYESVPASISVDYLQGVSGLLNRHSERKNVKIVYSAMHGVGSQFIEKIFEISGMNPLIQVESQQTPDGTFPTVSFPNPEEPGAMDKSMETAKSADADLVIVNDPDADRLCVAYKDSSGTFVQLSGDELGLLLAEELAGRAKREGVSGVLACSIVSSSAIGQVAKHYGLAFTQTLTGFKWIGRVPNLIFGYEEALGYCVDPKRVRDKDGLSAAIVVADIATTLAAQGYTIGDQLEKLNQRDGYFATSQISFRVSDLSIIENLMTRLRAEPVSELAGVSVKFTDYLAGWGAYPASDAIQLDLVDGRRVIVRPSGTEPKLKCYLQAVADTREQSQALLTELKTAMQKVLD</sequence>
<proteinExistence type="inferred from homology"/>
<evidence type="ECO:0000256" key="3">
    <source>
        <dbReference type="ARBA" id="ARBA00022553"/>
    </source>
</evidence>
<evidence type="ECO:0000259" key="7">
    <source>
        <dbReference type="Pfam" id="PF00408"/>
    </source>
</evidence>
<feature type="domain" description="Alpha-D-phosphohexomutase C-terminal" evidence="7">
    <location>
        <begin position="487"/>
        <end position="522"/>
    </location>
</feature>
<evidence type="ECO:0000313" key="11">
    <source>
        <dbReference type="EMBL" id="CAB4624016.1"/>
    </source>
</evidence>
<dbReference type="InterPro" id="IPR036900">
    <property type="entry name" value="A-D-PHexomutase_C_sf"/>
</dbReference>
<dbReference type="CDD" id="cd05799">
    <property type="entry name" value="PGM2"/>
    <property type="match status" value="1"/>
</dbReference>
<dbReference type="EMBL" id="CAEZVM010000002">
    <property type="protein sequence ID" value="CAB4624016.1"/>
    <property type="molecule type" value="Genomic_DNA"/>
</dbReference>
<feature type="domain" description="Alpha-D-phosphohexomutase alpha/beta/alpha" evidence="10">
    <location>
        <begin position="320"/>
        <end position="426"/>
    </location>
</feature>
<protein>
    <submittedName>
        <fullName evidence="11">Unannotated protein</fullName>
    </submittedName>
</protein>
<feature type="domain" description="Alpha-D-phosphohexomutase alpha/beta/alpha" evidence="9">
    <location>
        <begin position="207"/>
        <end position="309"/>
    </location>
</feature>
<dbReference type="Gene3D" id="3.40.120.10">
    <property type="entry name" value="Alpha-D-Glucose-1,6-Bisphosphate, subunit A, domain 3"/>
    <property type="match status" value="3"/>
</dbReference>
<evidence type="ECO:0000256" key="5">
    <source>
        <dbReference type="ARBA" id="ARBA00022842"/>
    </source>
</evidence>
<keyword evidence="5" id="KW-0460">Magnesium</keyword>
<dbReference type="GO" id="GO:0008973">
    <property type="term" value="F:phosphopentomutase activity"/>
    <property type="evidence" value="ECO:0007669"/>
    <property type="project" value="TreeGrafter"/>
</dbReference>
<dbReference type="InterPro" id="IPR005841">
    <property type="entry name" value="Alpha-D-phosphohexomutase_SF"/>
</dbReference>
<dbReference type="InterPro" id="IPR005844">
    <property type="entry name" value="A-D-PHexomutase_a/b/a-I"/>
</dbReference>
<dbReference type="SUPFAM" id="SSF53738">
    <property type="entry name" value="Phosphoglucomutase, first 3 domains"/>
    <property type="match status" value="3"/>
</dbReference>
<comment type="similarity">
    <text evidence="2">Belongs to the phosphohexose mutase family.</text>
</comment>
<dbReference type="Pfam" id="PF00408">
    <property type="entry name" value="PGM_PMM_IV"/>
    <property type="match status" value="1"/>
</dbReference>
<keyword evidence="6" id="KW-0413">Isomerase</keyword>
<reference evidence="11" key="1">
    <citation type="submission" date="2020-05" db="EMBL/GenBank/DDBJ databases">
        <authorList>
            <person name="Chiriac C."/>
            <person name="Salcher M."/>
            <person name="Ghai R."/>
            <person name="Kavagutti S V."/>
        </authorList>
    </citation>
    <scope>NUCLEOTIDE SEQUENCE</scope>
</reference>
<feature type="domain" description="Alpha-D-phosphohexomutase alpha/beta/alpha" evidence="8">
    <location>
        <begin position="48"/>
        <end position="180"/>
    </location>
</feature>
<dbReference type="Pfam" id="PF02879">
    <property type="entry name" value="PGM_PMM_II"/>
    <property type="match status" value="1"/>
</dbReference>
<dbReference type="GO" id="GO:0000287">
    <property type="term" value="F:magnesium ion binding"/>
    <property type="evidence" value="ECO:0007669"/>
    <property type="project" value="InterPro"/>
</dbReference>
<evidence type="ECO:0000256" key="2">
    <source>
        <dbReference type="ARBA" id="ARBA00010231"/>
    </source>
</evidence>
<dbReference type="PANTHER" id="PTHR45745:SF1">
    <property type="entry name" value="PHOSPHOGLUCOMUTASE 2B-RELATED"/>
    <property type="match status" value="1"/>
</dbReference>
<dbReference type="Pfam" id="PF02878">
    <property type="entry name" value="PGM_PMM_I"/>
    <property type="match status" value="1"/>
</dbReference>
<keyword evidence="3" id="KW-0597">Phosphoprotein</keyword>
<keyword evidence="4" id="KW-0479">Metal-binding</keyword>
<dbReference type="InterPro" id="IPR005845">
    <property type="entry name" value="A-D-PHexomutase_a/b/a-II"/>
</dbReference>
<evidence type="ECO:0000256" key="6">
    <source>
        <dbReference type="ARBA" id="ARBA00023235"/>
    </source>
</evidence>
<dbReference type="InterPro" id="IPR005846">
    <property type="entry name" value="A-D-PHexomutase_a/b/a-III"/>
</dbReference>
<accession>A0A6J6IHQ0</accession>
<dbReference type="AlphaFoldDB" id="A0A6J6IHQ0"/>
<dbReference type="SUPFAM" id="SSF55957">
    <property type="entry name" value="Phosphoglucomutase, C-terminal domain"/>
    <property type="match status" value="1"/>
</dbReference>
<evidence type="ECO:0000259" key="9">
    <source>
        <dbReference type="Pfam" id="PF02879"/>
    </source>
</evidence>
<evidence type="ECO:0000259" key="8">
    <source>
        <dbReference type="Pfam" id="PF02878"/>
    </source>
</evidence>
<dbReference type="GO" id="GO:0006166">
    <property type="term" value="P:purine ribonucleoside salvage"/>
    <property type="evidence" value="ECO:0007669"/>
    <property type="project" value="TreeGrafter"/>
</dbReference>